<protein>
    <submittedName>
        <fullName evidence="1">Uncharacterized protein</fullName>
    </submittedName>
</protein>
<organism evidence="1 2">
    <name type="scientific">Lasius niger</name>
    <name type="common">Black garden ant</name>
    <dbReference type="NCBI Taxonomy" id="67767"/>
    <lineage>
        <taxon>Eukaryota</taxon>
        <taxon>Metazoa</taxon>
        <taxon>Ecdysozoa</taxon>
        <taxon>Arthropoda</taxon>
        <taxon>Hexapoda</taxon>
        <taxon>Insecta</taxon>
        <taxon>Pterygota</taxon>
        <taxon>Neoptera</taxon>
        <taxon>Endopterygota</taxon>
        <taxon>Hymenoptera</taxon>
        <taxon>Apocrita</taxon>
        <taxon>Aculeata</taxon>
        <taxon>Formicoidea</taxon>
        <taxon>Formicidae</taxon>
        <taxon>Formicinae</taxon>
        <taxon>Lasius</taxon>
        <taxon>Lasius</taxon>
    </lineage>
</organism>
<proteinExistence type="predicted"/>
<dbReference type="Proteomes" id="UP000036403">
    <property type="component" value="Unassembled WGS sequence"/>
</dbReference>
<evidence type="ECO:0000313" key="2">
    <source>
        <dbReference type="Proteomes" id="UP000036403"/>
    </source>
</evidence>
<keyword evidence="2" id="KW-1185">Reference proteome</keyword>
<reference evidence="1 2" key="1">
    <citation type="submission" date="2015-04" db="EMBL/GenBank/DDBJ databases">
        <title>Lasius niger genome sequencing.</title>
        <authorList>
            <person name="Konorov E.A."/>
            <person name="Nikitin M.A."/>
            <person name="Kirill M.V."/>
            <person name="Chang P."/>
        </authorList>
    </citation>
    <scope>NUCLEOTIDE SEQUENCE [LARGE SCALE GENOMIC DNA]</scope>
    <source>
        <tissue evidence="1">Whole</tissue>
    </source>
</reference>
<dbReference type="EMBL" id="LBMM01022984">
    <property type="protein sequence ID" value="KMQ82805.1"/>
    <property type="molecule type" value="Genomic_DNA"/>
</dbReference>
<sequence>MAMYDPPRPFPFDRASGLGSEVPTAIYLYQNLTPREDFVWRHLFVKKSSMVSFRAAFRDTQVGLLPFGCMCAGGKVKHAHLIAVGPKKTFHLFWNRVHSACTTTSKKNGPKSKGSEPIGSVWHLLNTVFYVGRRMSRCAGKLVDGCPSRDMHYLILRPLAPHAKMYAFMLIPEGWQRWATIKMGKCYLHGLDFRTVKEIGLKEMKKKTKNLFVGCYVPLSPGYRESDVGDDDSLKLYDPDGKPIRFVVKENDDDNDASAAGAATTTSCCLIGYRLTK</sequence>
<dbReference type="AlphaFoldDB" id="A0A0J7MQG3"/>
<comment type="caution">
    <text evidence="1">The sequence shown here is derived from an EMBL/GenBank/DDBJ whole genome shotgun (WGS) entry which is preliminary data.</text>
</comment>
<gene>
    <name evidence="1" type="ORF">RF55_21813</name>
</gene>
<dbReference type="PaxDb" id="67767-A0A0J7MQG3"/>
<name>A0A0J7MQG3_LASNI</name>
<evidence type="ECO:0000313" key="1">
    <source>
        <dbReference type="EMBL" id="KMQ82805.1"/>
    </source>
</evidence>
<accession>A0A0J7MQG3</accession>